<gene>
    <name evidence="3" type="primary">Dsim\GD15901</name>
    <name evidence="3" type="ORF">Dsim_GD15901</name>
</gene>
<dbReference type="Pfam" id="PF00057">
    <property type="entry name" value="Ldl_recept_a"/>
    <property type="match status" value="1"/>
</dbReference>
<accession>B4R431</accession>
<dbReference type="FunFam" id="4.10.400.10:FF:000176">
    <property type="entry name" value="CG32637-PA protein"/>
    <property type="match status" value="1"/>
</dbReference>
<dbReference type="Proteomes" id="UP000000304">
    <property type="component" value="Chromosome X"/>
</dbReference>
<dbReference type="InterPro" id="IPR002172">
    <property type="entry name" value="LDrepeatLR_classA_rpt"/>
</dbReference>
<dbReference type="PROSITE" id="PS01209">
    <property type="entry name" value="LDLRA_1"/>
    <property type="match status" value="1"/>
</dbReference>
<dbReference type="EMBL" id="CM000366">
    <property type="protein sequence ID" value="EDX17798.1"/>
    <property type="molecule type" value="Genomic_DNA"/>
</dbReference>
<dbReference type="InterPro" id="IPR036055">
    <property type="entry name" value="LDL_receptor-like_sf"/>
</dbReference>
<dbReference type="HOGENOM" id="CLU_115561_0_0_1"/>
<dbReference type="OrthoDB" id="2101615at2759"/>
<feature type="disulfide bond" evidence="2">
    <location>
        <begin position="127"/>
        <end position="142"/>
    </location>
</feature>
<name>B4R431_DROSI</name>
<sequence>MSWGWQKGGDWDFTAHFIAIGPQMYSHLPITFTLSILLALSSNEAQGVESATRTSNEAIRTGIGTKPETEVADATEAEAPVREVISLLGVIDGAESVILVPDAADKCPGGYFHCNTTAQCVPQRANCDGSVDCDDASDEVNCVNEVDAKYWDHLYRKQPFGRHDNLRIGECLWPNENFSCPCRGDEILCRFQQLTDIPKRLPQSDLATL</sequence>
<dbReference type="STRING" id="7240.B4R431"/>
<dbReference type="OMA" id="DFTAHFI"/>
<evidence type="ECO:0000256" key="1">
    <source>
        <dbReference type="ARBA" id="ARBA00023157"/>
    </source>
</evidence>
<proteinExistence type="predicted"/>
<dbReference type="CDD" id="cd00112">
    <property type="entry name" value="LDLa"/>
    <property type="match status" value="1"/>
</dbReference>
<organism evidence="3 4">
    <name type="scientific">Drosophila simulans</name>
    <name type="common">Fruit fly</name>
    <dbReference type="NCBI Taxonomy" id="7240"/>
    <lineage>
        <taxon>Eukaryota</taxon>
        <taxon>Metazoa</taxon>
        <taxon>Ecdysozoa</taxon>
        <taxon>Arthropoda</taxon>
        <taxon>Hexapoda</taxon>
        <taxon>Insecta</taxon>
        <taxon>Pterygota</taxon>
        <taxon>Neoptera</taxon>
        <taxon>Endopterygota</taxon>
        <taxon>Diptera</taxon>
        <taxon>Brachycera</taxon>
        <taxon>Muscomorpha</taxon>
        <taxon>Ephydroidea</taxon>
        <taxon>Drosophilidae</taxon>
        <taxon>Drosophila</taxon>
        <taxon>Sophophora</taxon>
    </lineage>
</organism>
<evidence type="ECO:0000313" key="3">
    <source>
        <dbReference type="EMBL" id="EDX17798.1"/>
    </source>
</evidence>
<dbReference type="PhylomeDB" id="B4R431"/>
<comment type="caution">
    <text evidence="2">Lacks conserved residue(s) required for the propagation of feature annotation.</text>
</comment>
<dbReference type="InterPro" id="IPR023415">
    <property type="entry name" value="LDLR_class-A_CS"/>
</dbReference>
<evidence type="ECO:0000256" key="2">
    <source>
        <dbReference type="PROSITE-ProRule" id="PRU00124"/>
    </source>
</evidence>
<dbReference type="SMART" id="SM00192">
    <property type="entry name" value="LDLa"/>
    <property type="match status" value="1"/>
</dbReference>
<dbReference type="SUPFAM" id="SSF57424">
    <property type="entry name" value="LDL receptor-like module"/>
    <property type="match status" value="1"/>
</dbReference>
<evidence type="ECO:0000313" key="4">
    <source>
        <dbReference type="Proteomes" id="UP000000304"/>
    </source>
</evidence>
<keyword evidence="4" id="KW-1185">Reference proteome</keyword>
<dbReference type="PROSITE" id="PS50068">
    <property type="entry name" value="LDLRA_2"/>
    <property type="match status" value="1"/>
</dbReference>
<reference evidence="3 4" key="1">
    <citation type="journal article" date="2007" name="Nature">
        <title>Evolution of genes and genomes on the Drosophila phylogeny.</title>
        <authorList>
            <consortium name="Drosophila 12 Genomes Consortium"/>
            <person name="Clark A.G."/>
            <person name="Eisen M.B."/>
            <person name="Smith D.R."/>
            <person name="Bergman C.M."/>
            <person name="Oliver B."/>
            <person name="Markow T.A."/>
            <person name="Kaufman T.C."/>
            <person name="Kellis M."/>
            <person name="Gelbart W."/>
            <person name="Iyer V.N."/>
            <person name="Pollard D.A."/>
            <person name="Sackton T.B."/>
            <person name="Larracuente A.M."/>
            <person name="Singh N.D."/>
            <person name="Abad J.P."/>
            <person name="Abt D.N."/>
            <person name="Adryan B."/>
            <person name="Aguade M."/>
            <person name="Akashi H."/>
            <person name="Anderson W.W."/>
            <person name="Aquadro C.F."/>
            <person name="Ardell D.H."/>
            <person name="Arguello R."/>
            <person name="Artieri C.G."/>
            <person name="Barbash D.A."/>
            <person name="Barker D."/>
            <person name="Barsanti P."/>
            <person name="Batterham P."/>
            <person name="Batzoglou S."/>
            <person name="Begun D."/>
            <person name="Bhutkar A."/>
            <person name="Blanco E."/>
            <person name="Bosak S.A."/>
            <person name="Bradley R.K."/>
            <person name="Brand A.D."/>
            <person name="Brent M.R."/>
            <person name="Brooks A.N."/>
            <person name="Brown R.H."/>
            <person name="Butlin R.K."/>
            <person name="Caggese C."/>
            <person name="Calvi B.R."/>
            <person name="Bernardo de Carvalho A."/>
            <person name="Caspi A."/>
            <person name="Castrezana S."/>
            <person name="Celniker S.E."/>
            <person name="Chang J.L."/>
            <person name="Chapple C."/>
            <person name="Chatterji S."/>
            <person name="Chinwalla A."/>
            <person name="Civetta A."/>
            <person name="Clifton S.W."/>
            <person name="Comeron J.M."/>
            <person name="Costello J.C."/>
            <person name="Coyne J.A."/>
            <person name="Daub J."/>
            <person name="David R.G."/>
            <person name="Delcher A.L."/>
            <person name="Delehaunty K."/>
            <person name="Do C.B."/>
            <person name="Ebling H."/>
            <person name="Edwards K."/>
            <person name="Eickbush T."/>
            <person name="Evans J.D."/>
            <person name="Filipski A."/>
            <person name="Findeiss S."/>
            <person name="Freyhult E."/>
            <person name="Fulton L."/>
            <person name="Fulton R."/>
            <person name="Garcia A.C."/>
            <person name="Gardiner A."/>
            <person name="Garfield D.A."/>
            <person name="Garvin B.E."/>
            <person name="Gibson G."/>
            <person name="Gilbert D."/>
            <person name="Gnerre S."/>
            <person name="Godfrey J."/>
            <person name="Good R."/>
            <person name="Gotea V."/>
            <person name="Gravely B."/>
            <person name="Greenberg A.J."/>
            <person name="Griffiths-Jones S."/>
            <person name="Gross S."/>
            <person name="Guigo R."/>
            <person name="Gustafson E.A."/>
            <person name="Haerty W."/>
            <person name="Hahn M.W."/>
            <person name="Halligan D.L."/>
            <person name="Halpern A.L."/>
            <person name="Halter G.M."/>
            <person name="Han M.V."/>
            <person name="Heger A."/>
            <person name="Hillier L."/>
            <person name="Hinrichs A.S."/>
            <person name="Holmes I."/>
            <person name="Hoskins R.A."/>
            <person name="Hubisz M.J."/>
            <person name="Hultmark D."/>
            <person name="Huntley M.A."/>
            <person name="Jaffe D.B."/>
            <person name="Jagadeeshan S."/>
            <person name="Jeck W.R."/>
            <person name="Johnson J."/>
            <person name="Jones C.D."/>
            <person name="Jordan W.C."/>
            <person name="Karpen G.H."/>
            <person name="Kataoka E."/>
            <person name="Keightley P.D."/>
            <person name="Kheradpour P."/>
            <person name="Kirkness E.F."/>
            <person name="Koerich L.B."/>
            <person name="Kristiansen K."/>
            <person name="Kudrna D."/>
            <person name="Kulathinal R.J."/>
            <person name="Kumar S."/>
            <person name="Kwok R."/>
            <person name="Lander E."/>
            <person name="Langley C.H."/>
            <person name="Lapoint R."/>
            <person name="Lazzaro B.P."/>
            <person name="Lee S.J."/>
            <person name="Levesque L."/>
            <person name="Li R."/>
            <person name="Lin C.F."/>
            <person name="Lin M.F."/>
            <person name="Lindblad-Toh K."/>
            <person name="Llopart A."/>
            <person name="Long M."/>
            <person name="Low L."/>
            <person name="Lozovsky E."/>
            <person name="Lu J."/>
            <person name="Luo M."/>
            <person name="Machado C.A."/>
            <person name="Makalowski W."/>
            <person name="Marzo M."/>
            <person name="Matsuda M."/>
            <person name="Matzkin L."/>
            <person name="McAllister B."/>
            <person name="McBride C.S."/>
            <person name="McKernan B."/>
            <person name="McKernan K."/>
            <person name="Mendez-Lago M."/>
            <person name="Minx P."/>
            <person name="Mollenhauer M.U."/>
            <person name="Montooth K."/>
            <person name="Mount S.M."/>
            <person name="Mu X."/>
            <person name="Myers E."/>
            <person name="Negre B."/>
            <person name="Newfeld S."/>
            <person name="Nielsen R."/>
            <person name="Noor M.A."/>
            <person name="O'Grady P."/>
            <person name="Pachter L."/>
            <person name="Papaceit M."/>
            <person name="Parisi M.J."/>
            <person name="Parisi M."/>
            <person name="Parts L."/>
            <person name="Pedersen J.S."/>
            <person name="Pesole G."/>
            <person name="Phillippy A.M."/>
            <person name="Ponting C.P."/>
            <person name="Pop M."/>
            <person name="Porcelli D."/>
            <person name="Powell J.R."/>
            <person name="Prohaska S."/>
            <person name="Pruitt K."/>
            <person name="Puig M."/>
            <person name="Quesneville H."/>
            <person name="Ram K.R."/>
            <person name="Rand D."/>
            <person name="Rasmussen M.D."/>
            <person name="Reed L.K."/>
            <person name="Reenan R."/>
            <person name="Reily A."/>
            <person name="Remington K.A."/>
            <person name="Rieger T.T."/>
            <person name="Ritchie M.G."/>
            <person name="Robin C."/>
            <person name="Rogers Y.H."/>
            <person name="Rohde C."/>
            <person name="Rozas J."/>
            <person name="Rubenfield M.J."/>
            <person name="Ruiz A."/>
            <person name="Russo S."/>
            <person name="Salzberg S.L."/>
            <person name="Sanchez-Gracia A."/>
            <person name="Saranga D.J."/>
            <person name="Sato H."/>
            <person name="Schaeffer S.W."/>
            <person name="Schatz M.C."/>
            <person name="Schlenke T."/>
            <person name="Schwartz R."/>
            <person name="Segarra C."/>
            <person name="Singh R.S."/>
            <person name="Sirot L."/>
            <person name="Sirota M."/>
            <person name="Sisneros N.B."/>
            <person name="Smith C.D."/>
            <person name="Smith T.F."/>
            <person name="Spieth J."/>
            <person name="Stage D.E."/>
            <person name="Stark A."/>
            <person name="Stephan W."/>
            <person name="Strausberg R.L."/>
            <person name="Strempel S."/>
            <person name="Sturgill D."/>
            <person name="Sutton G."/>
            <person name="Sutton G.G."/>
            <person name="Tao W."/>
            <person name="Teichmann S."/>
            <person name="Tobari Y.N."/>
            <person name="Tomimura Y."/>
            <person name="Tsolas J.M."/>
            <person name="Valente V.L."/>
            <person name="Venter E."/>
            <person name="Venter J.C."/>
            <person name="Vicario S."/>
            <person name="Vieira F.G."/>
            <person name="Vilella A.J."/>
            <person name="Villasante A."/>
            <person name="Walenz B."/>
            <person name="Wang J."/>
            <person name="Wasserman M."/>
            <person name="Watts T."/>
            <person name="Wilson D."/>
            <person name="Wilson R.K."/>
            <person name="Wing R.A."/>
            <person name="Wolfner M.F."/>
            <person name="Wong A."/>
            <person name="Wong G.K."/>
            <person name="Wu C.I."/>
            <person name="Wu G."/>
            <person name="Yamamoto D."/>
            <person name="Yang H.P."/>
            <person name="Yang S.P."/>
            <person name="Yorke J.A."/>
            <person name="Yoshida K."/>
            <person name="Zdobnov E."/>
            <person name="Zhang P."/>
            <person name="Zhang Y."/>
            <person name="Zimin A.V."/>
            <person name="Baldwin J."/>
            <person name="Abdouelleil A."/>
            <person name="Abdulkadir J."/>
            <person name="Abebe A."/>
            <person name="Abera B."/>
            <person name="Abreu J."/>
            <person name="Acer S.C."/>
            <person name="Aftuck L."/>
            <person name="Alexander A."/>
            <person name="An P."/>
            <person name="Anderson E."/>
            <person name="Anderson S."/>
            <person name="Arachi H."/>
            <person name="Azer M."/>
            <person name="Bachantsang P."/>
            <person name="Barry A."/>
            <person name="Bayul T."/>
            <person name="Berlin A."/>
            <person name="Bessette D."/>
            <person name="Bloom T."/>
            <person name="Blye J."/>
            <person name="Boguslavskiy L."/>
            <person name="Bonnet C."/>
            <person name="Boukhgalter B."/>
            <person name="Bourzgui I."/>
            <person name="Brown A."/>
            <person name="Cahill P."/>
            <person name="Channer S."/>
            <person name="Cheshatsang Y."/>
            <person name="Chuda L."/>
            <person name="Citroen M."/>
            <person name="Collymore A."/>
            <person name="Cooke P."/>
            <person name="Costello M."/>
            <person name="D'Aco K."/>
            <person name="Daza R."/>
            <person name="De Haan G."/>
            <person name="DeGray S."/>
            <person name="DeMaso C."/>
            <person name="Dhargay N."/>
            <person name="Dooley K."/>
            <person name="Dooley E."/>
            <person name="Doricent M."/>
            <person name="Dorje P."/>
            <person name="Dorjee K."/>
            <person name="Dupes A."/>
            <person name="Elong R."/>
            <person name="Falk J."/>
            <person name="Farina A."/>
            <person name="Faro S."/>
            <person name="Ferguson D."/>
            <person name="Fisher S."/>
            <person name="Foley C.D."/>
            <person name="Franke A."/>
            <person name="Friedrich D."/>
            <person name="Gadbois L."/>
            <person name="Gearin G."/>
            <person name="Gearin C.R."/>
            <person name="Giannoukos G."/>
            <person name="Goode T."/>
            <person name="Graham J."/>
            <person name="Grandbois E."/>
            <person name="Grewal S."/>
            <person name="Gyaltsen K."/>
            <person name="Hafez N."/>
            <person name="Hagos B."/>
            <person name="Hall J."/>
            <person name="Henson C."/>
            <person name="Hollinger A."/>
            <person name="Honan T."/>
            <person name="Huard M.D."/>
            <person name="Hughes L."/>
            <person name="Hurhula B."/>
            <person name="Husby M.E."/>
            <person name="Kamat A."/>
            <person name="Kanga B."/>
            <person name="Kashin S."/>
            <person name="Khazanovich D."/>
            <person name="Kisner P."/>
            <person name="Lance K."/>
            <person name="Lara M."/>
            <person name="Lee W."/>
            <person name="Lennon N."/>
            <person name="Letendre F."/>
            <person name="LeVine R."/>
            <person name="Lipovsky A."/>
            <person name="Liu X."/>
            <person name="Liu J."/>
            <person name="Liu S."/>
            <person name="Lokyitsang T."/>
            <person name="Lokyitsang Y."/>
            <person name="Lubonja R."/>
            <person name="Lui A."/>
            <person name="MacDonald P."/>
            <person name="Magnisalis V."/>
            <person name="Maru K."/>
            <person name="Matthews C."/>
            <person name="McCusker W."/>
            <person name="McDonough S."/>
            <person name="Mehta T."/>
            <person name="Meldrim J."/>
            <person name="Meneus L."/>
            <person name="Mihai O."/>
            <person name="Mihalev A."/>
            <person name="Mihova T."/>
            <person name="Mittelman R."/>
            <person name="Mlenga V."/>
            <person name="Montmayeur A."/>
            <person name="Mulrain L."/>
            <person name="Navidi A."/>
            <person name="Naylor J."/>
            <person name="Negash T."/>
            <person name="Nguyen T."/>
            <person name="Nguyen N."/>
            <person name="Nicol R."/>
            <person name="Norbu C."/>
            <person name="Norbu N."/>
            <person name="Novod N."/>
            <person name="O'Neill B."/>
            <person name="Osman S."/>
            <person name="Markiewicz E."/>
            <person name="Oyono O.L."/>
            <person name="Patti C."/>
            <person name="Phunkhang P."/>
            <person name="Pierre F."/>
            <person name="Priest M."/>
            <person name="Raghuraman S."/>
            <person name="Rege F."/>
            <person name="Reyes R."/>
            <person name="Rise C."/>
            <person name="Rogov P."/>
            <person name="Ross K."/>
            <person name="Ryan E."/>
            <person name="Settipalli S."/>
            <person name="Shea T."/>
            <person name="Sherpa N."/>
            <person name="Shi L."/>
            <person name="Shih D."/>
            <person name="Sparrow T."/>
            <person name="Spaulding J."/>
            <person name="Stalker J."/>
            <person name="Stange-Thomann N."/>
            <person name="Stavropoulos S."/>
            <person name="Stone C."/>
            <person name="Strader C."/>
            <person name="Tesfaye S."/>
            <person name="Thomson T."/>
            <person name="Thoulutsang Y."/>
            <person name="Thoulutsang D."/>
            <person name="Topham K."/>
            <person name="Topping I."/>
            <person name="Tsamla T."/>
            <person name="Vassiliev H."/>
            <person name="Vo A."/>
            <person name="Wangchuk T."/>
            <person name="Wangdi T."/>
            <person name="Weiand M."/>
            <person name="Wilkinson J."/>
            <person name="Wilson A."/>
            <person name="Yadav S."/>
            <person name="Young G."/>
            <person name="Yu Q."/>
            <person name="Zembek L."/>
            <person name="Zhong D."/>
            <person name="Zimmer A."/>
            <person name="Zwirko Z."/>
            <person name="Jaffe D.B."/>
            <person name="Alvarez P."/>
            <person name="Brockman W."/>
            <person name="Butler J."/>
            <person name="Chin C."/>
            <person name="Gnerre S."/>
            <person name="Grabherr M."/>
            <person name="Kleber M."/>
            <person name="Mauceli E."/>
            <person name="MacCallum I."/>
        </authorList>
    </citation>
    <scope>NUCLEOTIDE SEQUENCE [LARGE SCALE GENOMIC DNA]</scope>
    <source>
        <strain evidence="4">white501</strain>
    </source>
</reference>
<dbReference type="Gene3D" id="4.10.400.10">
    <property type="entry name" value="Low-density Lipoprotein Receptor"/>
    <property type="match status" value="1"/>
</dbReference>
<dbReference type="AlphaFoldDB" id="B4R431"/>
<protein>
    <submittedName>
        <fullName evidence="3">GD15901</fullName>
    </submittedName>
</protein>
<keyword evidence="1 2" id="KW-1015">Disulfide bond</keyword>